<keyword evidence="2" id="KW-1185">Reference proteome</keyword>
<gene>
    <name evidence="1" type="ORF">L2E82_05382</name>
</gene>
<proteinExistence type="predicted"/>
<reference evidence="2" key="1">
    <citation type="journal article" date="2022" name="Mol. Ecol. Resour.">
        <title>The genomes of chicory, endive, great burdock and yacon provide insights into Asteraceae palaeo-polyploidization history and plant inulin production.</title>
        <authorList>
            <person name="Fan W."/>
            <person name="Wang S."/>
            <person name="Wang H."/>
            <person name="Wang A."/>
            <person name="Jiang F."/>
            <person name="Liu H."/>
            <person name="Zhao H."/>
            <person name="Xu D."/>
            <person name="Zhang Y."/>
        </authorList>
    </citation>
    <scope>NUCLEOTIDE SEQUENCE [LARGE SCALE GENOMIC DNA]</scope>
    <source>
        <strain evidence="2">cv. Punajuju</strain>
    </source>
</reference>
<evidence type="ECO:0000313" key="1">
    <source>
        <dbReference type="EMBL" id="KAI3791563.1"/>
    </source>
</evidence>
<organism evidence="1 2">
    <name type="scientific">Cichorium intybus</name>
    <name type="common">Chicory</name>
    <dbReference type="NCBI Taxonomy" id="13427"/>
    <lineage>
        <taxon>Eukaryota</taxon>
        <taxon>Viridiplantae</taxon>
        <taxon>Streptophyta</taxon>
        <taxon>Embryophyta</taxon>
        <taxon>Tracheophyta</taxon>
        <taxon>Spermatophyta</taxon>
        <taxon>Magnoliopsida</taxon>
        <taxon>eudicotyledons</taxon>
        <taxon>Gunneridae</taxon>
        <taxon>Pentapetalae</taxon>
        <taxon>asterids</taxon>
        <taxon>campanulids</taxon>
        <taxon>Asterales</taxon>
        <taxon>Asteraceae</taxon>
        <taxon>Cichorioideae</taxon>
        <taxon>Cichorieae</taxon>
        <taxon>Cichoriinae</taxon>
        <taxon>Cichorium</taxon>
    </lineage>
</organism>
<dbReference type="Proteomes" id="UP001055811">
    <property type="component" value="Linkage Group LG01"/>
</dbReference>
<accession>A0ACB9H7Z7</accession>
<evidence type="ECO:0000313" key="2">
    <source>
        <dbReference type="Proteomes" id="UP001055811"/>
    </source>
</evidence>
<dbReference type="EMBL" id="CM042009">
    <property type="protein sequence ID" value="KAI3791563.1"/>
    <property type="molecule type" value="Genomic_DNA"/>
</dbReference>
<reference evidence="1 2" key="2">
    <citation type="journal article" date="2022" name="Mol. Ecol. Resour.">
        <title>The genomes of chicory, endive, great burdock and yacon provide insights into Asteraceae paleo-polyploidization history and plant inulin production.</title>
        <authorList>
            <person name="Fan W."/>
            <person name="Wang S."/>
            <person name="Wang H."/>
            <person name="Wang A."/>
            <person name="Jiang F."/>
            <person name="Liu H."/>
            <person name="Zhao H."/>
            <person name="Xu D."/>
            <person name="Zhang Y."/>
        </authorList>
    </citation>
    <scope>NUCLEOTIDE SEQUENCE [LARGE SCALE GENOMIC DNA]</scope>
    <source>
        <strain evidence="2">cv. Punajuju</strain>
        <tissue evidence="1">Leaves</tissue>
    </source>
</reference>
<name>A0ACB9H7Z7_CICIN</name>
<protein>
    <submittedName>
        <fullName evidence="1">Uncharacterized protein</fullName>
    </submittedName>
</protein>
<comment type="caution">
    <text evidence="1">The sequence shown here is derived from an EMBL/GenBank/DDBJ whole genome shotgun (WGS) entry which is preliminary data.</text>
</comment>
<sequence length="84" mass="9643">MYLTLHYPTHHSPEPLPHRFTAADLERPSSDFTNRSDCTDRACRPRPPLRLLFEGNLLIVVNQKSPFKAGSWFCYSLKLLNAVS</sequence>